<evidence type="ECO:0000256" key="3">
    <source>
        <dbReference type="ARBA" id="ARBA00022692"/>
    </source>
</evidence>
<sequence length="137" mass="15290">MKIDSKSLVARELVTQKFQGMTLVELMLVVLIIGLLATLVFPSFQKQIQQARRNDGINQLLRLKLQQEAFRTKNNSYALAKQLSLPTSDYYTFSIDNVSATTYELVATAKGSQVADKTCKVLSINQSMHKTPAGCFN</sequence>
<keyword evidence="2" id="KW-0488">Methylation</keyword>
<evidence type="ECO:0000256" key="2">
    <source>
        <dbReference type="ARBA" id="ARBA00022481"/>
    </source>
</evidence>
<dbReference type="InterPro" id="IPR031982">
    <property type="entry name" value="PilE-like"/>
</dbReference>
<dbReference type="PANTHER" id="PTHR30093">
    <property type="entry name" value="GENERAL SECRETION PATHWAY PROTEIN G"/>
    <property type="match status" value="1"/>
</dbReference>
<dbReference type="PRINTS" id="PR00813">
    <property type="entry name" value="BCTERIALGSPG"/>
</dbReference>
<comment type="subcellular location">
    <subcellularLocation>
        <location evidence="1">Membrane</location>
        <topology evidence="1">Single-pass membrane protein</topology>
    </subcellularLocation>
</comment>
<keyword evidence="3 6" id="KW-0812">Transmembrane</keyword>
<dbReference type="InterPro" id="IPR012902">
    <property type="entry name" value="N_methyl_site"/>
</dbReference>
<gene>
    <name evidence="7" type="ORF">L0668_09525</name>
</gene>
<dbReference type="PANTHER" id="PTHR30093:SF44">
    <property type="entry name" value="TYPE II SECRETION SYSTEM CORE PROTEIN G"/>
    <property type="match status" value="1"/>
</dbReference>
<name>A0ABS9D7I6_9ALTE</name>
<evidence type="ECO:0000256" key="5">
    <source>
        <dbReference type="ARBA" id="ARBA00023136"/>
    </source>
</evidence>
<dbReference type="Proteomes" id="UP001521137">
    <property type="component" value="Unassembled WGS sequence"/>
</dbReference>
<evidence type="ECO:0000256" key="6">
    <source>
        <dbReference type="SAM" id="Phobius"/>
    </source>
</evidence>
<dbReference type="SUPFAM" id="SSF54523">
    <property type="entry name" value="Pili subunits"/>
    <property type="match status" value="1"/>
</dbReference>
<dbReference type="Pfam" id="PF16732">
    <property type="entry name" value="ComP_DUS"/>
    <property type="match status" value="1"/>
</dbReference>
<comment type="caution">
    <text evidence="7">The sequence shown here is derived from an EMBL/GenBank/DDBJ whole genome shotgun (WGS) entry which is preliminary data.</text>
</comment>
<dbReference type="Gene3D" id="3.30.700.10">
    <property type="entry name" value="Glycoprotein, Type 4 Pilin"/>
    <property type="match status" value="1"/>
</dbReference>
<evidence type="ECO:0000313" key="7">
    <source>
        <dbReference type="EMBL" id="MCF2948345.1"/>
    </source>
</evidence>
<dbReference type="EMBL" id="JAKGAS010000004">
    <property type="protein sequence ID" value="MCF2948345.1"/>
    <property type="molecule type" value="Genomic_DNA"/>
</dbReference>
<dbReference type="Pfam" id="PF07963">
    <property type="entry name" value="N_methyl"/>
    <property type="match status" value="1"/>
</dbReference>
<reference evidence="7 8" key="1">
    <citation type="submission" date="2022-01" db="EMBL/GenBank/DDBJ databases">
        <title>Paraglaciecola sp. G1-23.</title>
        <authorList>
            <person name="Jin M.S."/>
            <person name="Han D.M."/>
            <person name="Kim H.M."/>
            <person name="Jeon C.O."/>
        </authorList>
    </citation>
    <scope>NUCLEOTIDE SEQUENCE [LARGE SCALE GENOMIC DNA]</scope>
    <source>
        <strain evidence="7 8">G1-23</strain>
    </source>
</reference>
<dbReference type="RefSeq" id="WP_235312067.1">
    <property type="nucleotide sequence ID" value="NZ_JAKGAS010000004.1"/>
</dbReference>
<dbReference type="NCBIfam" id="TIGR02532">
    <property type="entry name" value="IV_pilin_GFxxxE"/>
    <property type="match status" value="1"/>
</dbReference>
<keyword evidence="5 6" id="KW-0472">Membrane</keyword>
<accession>A0ABS9D7I6</accession>
<dbReference type="PROSITE" id="PS00409">
    <property type="entry name" value="PROKAR_NTER_METHYL"/>
    <property type="match status" value="1"/>
</dbReference>
<dbReference type="InterPro" id="IPR000983">
    <property type="entry name" value="Bac_GSPG_pilin"/>
</dbReference>
<protein>
    <submittedName>
        <fullName evidence="7">Prepilin-type N-terminal cleavage/methylation domain-containing protein</fullName>
    </submittedName>
</protein>
<feature type="transmembrane region" description="Helical" evidence="6">
    <location>
        <begin position="20"/>
        <end position="44"/>
    </location>
</feature>
<evidence type="ECO:0000256" key="1">
    <source>
        <dbReference type="ARBA" id="ARBA00004167"/>
    </source>
</evidence>
<keyword evidence="8" id="KW-1185">Reference proteome</keyword>
<evidence type="ECO:0000256" key="4">
    <source>
        <dbReference type="ARBA" id="ARBA00022989"/>
    </source>
</evidence>
<keyword evidence="4 6" id="KW-1133">Transmembrane helix</keyword>
<proteinExistence type="predicted"/>
<dbReference type="InterPro" id="IPR045584">
    <property type="entry name" value="Pilin-like"/>
</dbReference>
<organism evidence="7 8">
    <name type="scientific">Paraglaciecola algarum</name>
    <dbReference type="NCBI Taxonomy" id="3050085"/>
    <lineage>
        <taxon>Bacteria</taxon>
        <taxon>Pseudomonadati</taxon>
        <taxon>Pseudomonadota</taxon>
        <taxon>Gammaproteobacteria</taxon>
        <taxon>Alteromonadales</taxon>
        <taxon>Alteromonadaceae</taxon>
        <taxon>Paraglaciecola</taxon>
    </lineage>
</organism>
<evidence type="ECO:0000313" key="8">
    <source>
        <dbReference type="Proteomes" id="UP001521137"/>
    </source>
</evidence>